<organism evidence="1 2">
    <name type="scientific">Coemansia nantahalensis</name>
    <dbReference type="NCBI Taxonomy" id="2789366"/>
    <lineage>
        <taxon>Eukaryota</taxon>
        <taxon>Fungi</taxon>
        <taxon>Fungi incertae sedis</taxon>
        <taxon>Zoopagomycota</taxon>
        <taxon>Kickxellomycotina</taxon>
        <taxon>Kickxellomycetes</taxon>
        <taxon>Kickxellales</taxon>
        <taxon>Kickxellaceae</taxon>
        <taxon>Coemansia</taxon>
    </lineage>
</organism>
<comment type="caution">
    <text evidence="1">The sequence shown here is derived from an EMBL/GenBank/DDBJ whole genome shotgun (WGS) entry which is preliminary data.</text>
</comment>
<protein>
    <submittedName>
        <fullName evidence="1">Uncharacterized protein</fullName>
    </submittedName>
</protein>
<dbReference type="EMBL" id="JANBUJ010003379">
    <property type="protein sequence ID" value="KAJ2760883.1"/>
    <property type="molecule type" value="Genomic_DNA"/>
</dbReference>
<sequence>MPTTPLPAALRKKSEQYAKNITKRGHVKKSLNPKVEERLEAERLEKQGLRKGQPALGAGGRKVV</sequence>
<evidence type="ECO:0000313" key="1">
    <source>
        <dbReference type="EMBL" id="KAJ2760883.1"/>
    </source>
</evidence>
<proteinExistence type="predicted"/>
<reference evidence="1" key="1">
    <citation type="submission" date="2022-07" db="EMBL/GenBank/DDBJ databases">
        <title>Phylogenomic reconstructions and comparative analyses of Kickxellomycotina fungi.</title>
        <authorList>
            <person name="Reynolds N.K."/>
            <person name="Stajich J.E."/>
            <person name="Barry K."/>
            <person name="Grigoriev I.V."/>
            <person name="Crous P."/>
            <person name="Smith M.E."/>
        </authorList>
    </citation>
    <scope>NUCLEOTIDE SEQUENCE</scope>
    <source>
        <strain evidence="1">CBS 109366</strain>
    </source>
</reference>
<evidence type="ECO:0000313" key="2">
    <source>
        <dbReference type="Proteomes" id="UP001140234"/>
    </source>
</evidence>
<accession>A0ACC1JKN7</accession>
<keyword evidence="2" id="KW-1185">Reference proteome</keyword>
<gene>
    <name evidence="1" type="ORF">IWQ57_006189</name>
</gene>
<feature type="non-terminal residue" evidence="1">
    <location>
        <position position="64"/>
    </location>
</feature>
<name>A0ACC1JKN7_9FUNG</name>
<dbReference type="Proteomes" id="UP001140234">
    <property type="component" value="Unassembled WGS sequence"/>
</dbReference>